<dbReference type="AlphaFoldDB" id="A0A411WY75"/>
<keyword evidence="4" id="KW-0964">Secreted</keyword>
<keyword evidence="7" id="KW-0677">Repeat</keyword>
<evidence type="ECO:0000256" key="5">
    <source>
        <dbReference type="ARBA" id="ARBA00022670"/>
    </source>
</evidence>
<evidence type="ECO:0000313" key="14">
    <source>
        <dbReference type="Proteomes" id="UP000628442"/>
    </source>
</evidence>
<evidence type="ECO:0000313" key="12">
    <source>
        <dbReference type="EMBL" id="QBI01654.1"/>
    </source>
</evidence>
<evidence type="ECO:0000256" key="8">
    <source>
        <dbReference type="ARBA" id="ARBA00022801"/>
    </source>
</evidence>
<comment type="similarity">
    <text evidence="3">Belongs to the peptidase M10B family.</text>
</comment>
<dbReference type="InterPro" id="IPR034033">
    <property type="entry name" value="Serralysin-like"/>
</dbReference>
<protein>
    <submittedName>
        <fullName evidence="12">DUF4214 domain-containing protein</fullName>
    </submittedName>
</protein>
<dbReference type="SUPFAM" id="SSF55486">
    <property type="entry name" value="Metalloproteases ('zincins'), catalytic domain"/>
    <property type="match status" value="1"/>
</dbReference>
<dbReference type="Gene3D" id="3.40.390.10">
    <property type="entry name" value="Collagenase (Catalytic Domain)"/>
    <property type="match status" value="1"/>
</dbReference>
<evidence type="ECO:0000256" key="1">
    <source>
        <dbReference type="ARBA" id="ARBA00001913"/>
    </source>
</evidence>
<dbReference type="InterPro" id="IPR011049">
    <property type="entry name" value="Serralysin-like_metalloprot_C"/>
</dbReference>
<dbReference type="GO" id="GO:0005615">
    <property type="term" value="C:extracellular space"/>
    <property type="evidence" value="ECO:0007669"/>
    <property type="project" value="InterPro"/>
</dbReference>
<accession>A0A411WY75</accession>
<keyword evidence="6" id="KW-0479">Metal-binding</keyword>
<gene>
    <name evidence="12" type="ORF">EYF70_12970</name>
    <name evidence="11" type="ORF">GCM10007387_14720</name>
</gene>
<dbReference type="GO" id="GO:0008270">
    <property type="term" value="F:zinc ion binding"/>
    <property type="evidence" value="ECO:0007669"/>
    <property type="project" value="InterPro"/>
</dbReference>
<dbReference type="Pfam" id="PF13946">
    <property type="entry name" value="DUF4214"/>
    <property type="match status" value="1"/>
</dbReference>
<dbReference type="InterPro" id="IPR024079">
    <property type="entry name" value="MetalloPept_cat_dom_sf"/>
</dbReference>
<comment type="subcellular location">
    <subcellularLocation>
        <location evidence="2">Secreted</location>
    </subcellularLocation>
</comment>
<dbReference type="GO" id="GO:0005509">
    <property type="term" value="F:calcium ion binding"/>
    <property type="evidence" value="ECO:0007669"/>
    <property type="project" value="InterPro"/>
</dbReference>
<dbReference type="GO" id="GO:0006508">
    <property type="term" value="P:proteolysis"/>
    <property type="evidence" value="ECO:0007669"/>
    <property type="project" value="UniProtKB-KW"/>
</dbReference>
<evidence type="ECO:0000313" key="11">
    <source>
        <dbReference type="EMBL" id="GGY33859.1"/>
    </source>
</evidence>
<proteinExistence type="inferred from homology"/>
<dbReference type="SUPFAM" id="SSF51120">
    <property type="entry name" value="beta-Roll"/>
    <property type="match status" value="1"/>
</dbReference>
<keyword evidence="9" id="KW-0862">Zinc</keyword>
<keyword evidence="8" id="KW-0378">Hydrolase</keyword>
<evidence type="ECO:0000313" key="13">
    <source>
        <dbReference type="Proteomes" id="UP000292307"/>
    </source>
</evidence>
<dbReference type="OrthoDB" id="480426at2"/>
<dbReference type="Pfam" id="PF08548">
    <property type="entry name" value="Peptidase_M10_C"/>
    <property type="match status" value="1"/>
</dbReference>
<dbReference type="InterPro" id="IPR001343">
    <property type="entry name" value="Hemolysn_Ca-bd"/>
</dbReference>
<evidence type="ECO:0000256" key="6">
    <source>
        <dbReference type="ARBA" id="ARBA00022723"/>
    </source>
</evidence>
<dbReference type="Pfam" id="PF00353">
    <property type="entry name" value="HemolysinCabind"/>
    <property type="match status" value="1"/>
</dbReference>
<dbReference type="EMBL" id="BMWV01000003">
    <property type="protein sequence ID" value="GGY33859.1"/>
    <property type="molecule type" value="Genomic_DNA"/>
</dbReference>
<evidence type="ECO:0000256" key="9">
    <source>
        <dbReference type="ARBA" id="ARBA00022833"/>
    </source>
</evidence>
<dbReference type="Gene3D" id="2.150.10.10">
    <property type="entry name" value="Serralysin-like metalloprotease, C-terminal"/>
    <property type="match status" value="1"/>
</dbReference>
<keyword evidence="13" id="KW-1185">Reference proteome</keyword>
<dbReference type="GO" id="GO:0031012">
    <property type="term" value="C:extracellular matrix"/>
    <property type="evidence" value="ECO:0007669"/>
    <property type="project" value="InterPro"/>
</dbReference>
<dbReference type="Pfam" id="PF00413">
    <property type="entry name" value="Peptidase_M10"/>
    <property type="match status" value="1"/>
</dbReference>
<evidence type="ECO:0000256" key="3">
    <source>
        <dbReference type="ARBA" id="ARBA00009490"/>
    </source>
</evidence>
<comment type="cofactor">
    <cofactor evidence="1">
        <name>Ca(2+)</name>
        <dbReference type="ChEBI" id="CHEBI:29108"/>
    </cofactor>
</comment>
<dbReference type="Proteomes" id="UP000628442">
    <property type="component" value="Unassembled WGS sequence"/>
</dbReference>
<dbReference type="SMART" id="SM00235">
    <property type="entry name" value="ZnMc"/>
    <property type="match status" value="1"/>
</dbReference>
<reference evidence="11" key="1">
    <citation type="journal article" date="2014" name="Int. J. Syst. Evol. Microbiol.">
        <title>Complete genome sequence of Corynebacterium casei LMG S-19264T (=DSM 44701T), isolated from a smear-ripened cheese.</title>
        <authorList>
            <consortium name="US DOE Joint Genome Institute (JGI-PGF)"/>
            <person name="Walter F."/>
            <person name="Albersmeier A."/>
            <person name="Kalinowski J."/>
            <person name="Ruckert C."/>
        </authorList>
    </citation>
    <scope>NUCLEOTIDE SEQUENCE</scope>
    <source>
        <strain evidence="11">KCTC 12343</strain>
    </source>
</reference>
<organism evidence="11 14">
    <name type="scientific">Pseudoduganella albidiflava</name>
    <dbReference type="NCBI Taxonomy" id="321983"/>
    <lineage>
        <taxon>Bacteria</taxon>
        <taxon>Pseudomonadati</taxon>
        <taxon>Pseudomonadota</taxon>
        <taxon>Betaproteobacteria</taxon>
        <taxon>Burkholderiales</taxon>
        <taxon>Oxalobacteraceae</taxon>
        <taxon>Telluria group</taxon>
        <taxon>Pseudoduganella</taxon>
    </lineage>
</organism>
<keyword evidence="5" id="KW-0645">Protease</keyword>
<evidence type="ECO:0000259" key="10">
    <source>
        <dbReference type="SMART" id="SM00235"/>
    </source>
</evidence>
<dbReference type="Proteomes" id="UP000292307">
    <property type="component" value="Chromosome"/>
</dbReference>
<dbReference type="InterPro" id="IPR006026">
    <property type="entry name" value="Peptidase_Metallo"/>
</dbReference>
<dbReference type="InterPro" id="IPR013858">
    <property type="entry name" value="Peptidase_M10B_C"/>
</dbReference>
<dbReference type="EMBL" id="CP036401">
    <property type="protein sequence ID" value="QBI01654.1"/>
    <property type="molecule type" value="Genomic_DNA"/>
</dbReference>
<dbReference type="GO" id="GO:0004222">
    <property type="term" value="F:metalloendopeptidase activity"/>
    <property type="evidence" value="ECO:0007669"/>
    <property type="project" value="InterPro"/>
</dbReference>
<evidence type="ECO:0000256" key="2">
    <source>
        <dbReference type="ARBA" id="ARBA00004613"/>
    </source>
</evidence>
<feature type="domain" description="Peptidase metallopeptidase" evidence="10">
    <location>
        <begin position="19"/>
        <end position="205"/>
    </location>
</feature>
<dbReference type="InterPro" id="IPR025282">
    <property type="entry name" value="DUF4214"/>
</dbReference>
<reference evidence="11" key="3">
    <citation type="submission" date="2022-12" db="EMBL/GenBank/DDBJ databases">
        <authorList>
            <person name="Sun Q."/>
            <person name="Kim S."/>
        </authorList>
    </citation>
    <scope>NUCLEOTIDE SEQUENCE</scope>
    <source>
        <strain evidence="11">KCTC 12343</strain>
    </source>
</reference>
<name>A0A411WY75_9BURK</name>
<sequence>MSLTSGSNAIDALVYSSWNRTADTPVTLTYSFLTRAPIDASADDRTGFKAMSSVQQSAVREALGEWASVANISFVEVASSTAQLQFGTNTQGTSTSAYAYLPGIGIPSVQMYLNNKLSYNSDFSVGSYGPSVVMHEIGHMLGLKHPGDYNATGSDVDGPFLPAATDNGDYTLMSYNDPTGYAINHKFQTTLMMYDIQAIQYLYGANTRYHSGNDEYDFSSGTAPMCLWDAGGTDTLDFSACTGATVINLNAGAFSETARGLNNVSIAYGVTIENAIGGAGGTTFYANGAGNRLTGGAAADTFHLGAGSDTITGAGGQDTVVFAKSFASYTVVRDGNTLTVTGEGTDLLSGIESLRFADRTLGIDAFSATTSQVGTAGNDTITAVSTAVRIDGAAGLDTVLFGGARGTYDVNAVAEGYSVTAKTSGVTDVLVNVERLQFADGNIALDVGGTAGQLYRLYAAAFDRTPDESGIGFWLKAMDGGAQLSGIAEHFANSPEFLQRYGALDNAGYLTQLYANVLDRQFDQEGFNFWLGALEGGVPRGDILTGFSESTEFRATLAGGISDGVDYLPFGG</sequence>
<evidence type="ECO:0000256" key="7">
    <source>
        <dbReference type="ARBA" id="ARBA00022737"/>
    </source>
</evidence>
<dbReference type="RefSeq" id="WP_131145774.1">
    <property type="nucleotide sequence ID" value="NZ_BMWV01000003.1"/>
</dbReference>
<evidence type="ECO:0000256" key="4">
    <source>
        <dbReference type="ARBA" id="ARBA00022525"/>
    </source>
</evidence>
<reference evidence="12 13" key="2">
    <citation type="submission" date="2019-02" db="EMBL/GenBank/DDBJ databases">
        <title>Draft Genome Sequences of Six Type Strains of the Genus Massilia.</title>
        <authorList>
            <person name="Miess H."/>
            <person name="Frediansyhah A."/>
            <person name="Gross H."/>
        </authorList>
    </citation>
    <scope>NUCLEOTIDE SEQUENCE [LARGE SCALE GENOMIC DNA]</scope>
    <source>
        <strain evidence="12 13">DSM 17472</strain>
    </source>
</reference>
<dbReference type="InterPro" id="IPR001818">
    <property type="entry name" value="Pept_M10_metallopeptidase"/>
</dbReference>
<dbReference type="CDD" id="cd04277">
    <property type="entry name" value="ZnMc_serralysin_like"/>
    <property type="match status" value="1"/>
</dbReference>